<name>A0A2J0Z232_RHIML</name>
<dbReference type="EMBL" id="NJGD01000006">
    <property type="protein sequence ID" value="PJR14563.1"/>
    <property type="molecule type" value="Genomic_DNA"/>
</dbReference>
<feature type="domain" description="Peptidase C45 hydrolase" evidence="2">
    <location>
        <begin position="114"/>
        <end position="320"/>
    </location>
</feature>
<dbReference type="RefSeq" id="WP_100672492.1">
    <property type="nucleotide sequence ID" value="NZ_NJGD01000006.1"/>
</dbReference>
<protein>
    <submittedName>
        <fullName evidence="3">Peptidase C45</fullName>
    </submittedName>
</protein>
<feature type="region of interest" description="Disordered" evidence="1">
    <location>
        <begin position="254"/>
        <end position="273"/>
    </location>
</feature>
<evidence type="ECO:0000259" key="2">
    <source>
        <dbReference type="Pfam" id="PF03417"/>
    </source>
</evidence>
<dbReference type="InterPro" id="IPR047794">
    <property type="entry name" value="C45_proenzyme-like"/>
</dbReference>
<dbReference type="NCBIfam" id="NF040521">
    <property type="entry name" value="C45_proenzyme"/>
    <property type="match status" value="1"/>
</dbReference>
<dbReference type="PANTHER" id="PTHR34180:SF1">
    <property type="entry name" value="BETA-ALANYL-DOPAMINE_CARCININE HYDROLASE"/>
    <property type="match status" value="1"/>
</dbReference>
<accession>A0A2J0Z232</accession>
<dbReference type="InterPro" id="IPR005079">
    <property type="entry name" value="Peptidase_C45_hydrolase"/>
</dbReference>
<dbReference type="Gene3D" id="1.10.10.2120">
    <property type="match status" value="1"/>
</dbReference>
<dbReference type="Pfam" id="PF03417">
    <property type="entry name" value="AAT"/>
    <property type="match status" value="1"/>
</dbReference>
<comment type="caution">
    <text evidence="3">The sequence shown here is derived from an EMBL/GenBank/DDBJ whole genome shotgun (WGS) entry which is preliminary data.</text>
</comment>
<organism evidence="3 4">
    <name type="scientific">Rhizobium meliloti</name>
    <name type="common">Ensifer meliloti</name>
    <name type="synonym">Sinorhizobium meliloti</name>
    <dbReference type="NCBI Taxonomy" id="382"/>
    <lineage>
        <taxon>Bacteria</taxon>
        <taxon>Pseudomonadati</taxon>
        <taxon>Pseudomonadota</taxon>
        <taxon>Alphaproteobacteria</taxon>
        <taxon>Hyphomicrobiales</taxon>
        <taxon>Rhizobiaceae</taxon>
        <taxon>Sinorhizobium/Ensifer group</taxon>
        <taxon>Sinorhizobium</taxon>
    </lineage>
</organism>
<dbReference type="PANTHER" id="PTHR34180">
    <property type="entry name" value="PEPTIDASE C45"/>
    <property type="match status" value="1"/>
</dbReference>
<dbReference type="InterPro" id="IPR047801">
    <property type="entry name" value="Peptidase_C45"/>
</dbReference>
<dbReference type="AlphaFoldDB" id="A0A2J0Z232"/>
<proteinExistence type="predicted"/>
<sequence>MSIEVSSSLPLVEIDGSPFEVGVALGRHGRDIVHRHLIRTHGWASVIAFAGHERIVAARALVEAHFPRYFEELHGLAKGLELPFDEVFAWNCRGDIRAIAPDGCTTVMLPGQRLTLAHNEDGDPGLRPGCAIVRIASAGGRAFFGFVYPGSLPGHTFALNDAGLAMAVNNIRSRQTGPGMPRMVLCRAVLDCGTVREALDMLRSSQRAAAFHISLAQPGNRGIASVEFTHSACSIRQVDAPEVHANHLIHDGTREERQRVTASSRSRQERGEEILAGGVTGVEPLAVLWDRQRTALPMYREQPDDPDGENTLATAVFRVDMDRIACEIYDRAHAAPLFRFEERRSLLD</sequence>
<dbReference type="Proteomes" id="UP000231987">
    <property type="component" value="Unassembled WGS sequence"/>
</dbReference>
<gene>
    <name evidence="3" type="ORF">CEJ86_16060</name>
</gene>
<dbReference type="Gene3D" id="3.60.60.10">
    <property type="entry name" value="Penicillin V Acylase, Chain A"/>
    <property type="match status" value="1"/>
</dbReference>
<evidence type="ECO:0000313" key="4">
    <source>
        <dbReference type="Proteomes" id="UP000231987"/>
    </source>
</evidence>
<evidence type="ECO:0000313" key="3">
    <source>
        <dbReference type="EMBL" id="PJR14563.1"/>
    </source>
</evidence>
<reference evidence="3 4" key="1">
    <citation type="submission" date="2017-06" db="EMBL/GenBank/DDBJ databases">
        <title>Ensifer strains isolated from leguminous trees and herbs display diverse denitrification phenotypes with some acting as strong N2O sinks.</title>
        <authorList>
            <person name="Woliy K."/>
            <person name="Mania D."/>
            <person name="Bakken L.R."/>
            <person name="Frostegard A."/>
        </authorList>
    </citation>
    <scope>NUCLEOTIDE SEQUENCE [LARGE SCALE GENOMIC DNA]</scope>
    <source>
        <strain evidence="3 4">AC50a</strain>
    </source>
</reference>
<evidence type="ECO:0000256" key="1">
    <source>
        <dbReference type="SAM" id="MobiDB-lite"/>
    </source>
</evidence>